<dbReference type="AlphaFoldDB" id="A0AAP2RKW0"/>
<feature type="transmembrane region" description="Helical" evidence="1">
    <location>
        <begin position="12"/>
        <end position="29"/>
    </location>
</feature>
<protein>
    <submittedName>
        <fullName evidence="2">Uncharacterized protein</fullName>
    </submittedName>
</protein>
<dbReference type="Proteomes" id="UP001299265">
    <property type="component" value="Unassembled WGS sequence"/>
</dbReference>
<comment type="caution">
    <text evidence="2">The sequence shown here is derived from an EMBL/GenBank/DDBJ whole genome shotgun (WGS) entry which is preliminary data.</text>
</comment>
<keyword evidence="1" id="KW-1133">Transmembrane helix</keyword>
<dbReference type="EMBL" id="JAJNOR010000009">
    <property type="protein sequence ID" value="MCD2493489.1"/>
    <property type="molecule type" value="Genomic_DNA"/>
</dbReference>
<feature type="transmembrane region" description="Helical" evidence="1">
    <location>
        <begin position="124"/>
        <end position="144"/>
    </location>
</feature>
<evidence type="ECO:0000256" key="1">
    <source>
        <dbReference type="SAM" id="Phobius"/>
    </source>
</evidence>
<keyword evidence="1" id="KW-0472">Membrane</keyword>
<evidence type="ECO:0000313" key="3">
    <source>
        <dbReference type="Proteomes" id="UP001299265"/>
    </source>
</evidence>
<accession>A0AAP2RKW0</accession>
<gene>
    <name evidence="2" type="ORF">LQE92_12775</name>
</gene>
<evidence type="ECO:0000313" key="2">
    <source>
        <dbReference type="EMBL" id="MCD2493489.1"/>
    </source>
</evidence>
<reference evidence="2 3" key="1">
    <citation type="submission" date="2021-11" db="EMBL/GenBank/DDBJ databases">
        <title>Lacrimispora sp. nov. NSJ-141 isolated from human feces.</title>
        <authorList>
            <person name="Abdugheni R."/>
        </authorList>
    </citation>
    <scope>NUCLEOTIDE SEQUENCE [LARGE SCALE GENOMIC DNA]</scope>
    <source>
        <strain evidence="2 3">NSJ-141</strain>
    </source>
</reference>
<feature type="transmembrane region" description="Helical" evidence="1">
    <location>
        <begin position="98"/>
        <end position="118"/>
    </location>
</feature>
<proteinExistence type="predicted"/>
<keyword evidence="3" id="KW-1185">Reference proteome</keyword>
<organism evidence="2 3">
    <name type="scientific">Lientehia hominis</name>
    <dbReference type="NCBI Taxonomy" id="2897778"/>
    <lineage>
        <taxon>Bacteria</taxon>
        <taxon>Bacillati</taxon>
        <taxon>Bacillota</taxon>
        <taxon>Clostridia</taxon>
        <taxon>Lachnospirales</taxon>
        <taxon>Lachnospiraceae</taxon>
        <taxon>Lientehia</taxon>
    </lineage>
</organism>
<dbReference type="RefSeq" id="WP_231063341.1">
    <property type="nucleotide sequence ID" value="NZ_JAJNOR010000009.1"/>
</dbReference>
<sequence>MLLQFLETGKVLYIMLAFSILGVLSKFLVNGRYRKLIKQSENMGTAKDKYLKQWKVKFENTYRSSSGVNNIPVYVERNIGQYKFLGIRLNRLERLNRLAAAFLCLGGMVASFMTYWYAGVTRTVVLYVFSGFALGGAMILWETLCNTPGKYSQLLLCIRDYFENTLVKRLESGKPAELTPAMEGAGASGGPGGVMEAAVSGDASYSENPSVLDGQAADLLRKSEEAAGREQDAAFLKKRLERIASGRHGGGHARKLTDEEEHLIEDIIQEYLYE</sequence>
<keyword evidence="1" id="KW-0812">Transmembrane</keyword>
<name>A0AAP2RKW0_9FIRM</name>